<dbReference type="EC" id="3.1.3.16" evidence="1"/>
<name>A0A2A6CHI3_PRIPA</name>
<accession>A0A8R1UDG1</accession>
<dbReference type="InterPro" id="IPR050341">
    <property type="entry name" value="PP1_catalytic_subunit"/>
</dbReference>
<accession>A0A2A6CHI3</accession>
<dbReference type="SUPFAM" id="SSF56300">
    <property type="entry name" value="Metallo-dependent phosphatases"/>
    <property type="match status" value="1"/>
</dbReference>
<dbReference type="InterPro" id="IPR006186">
    <property type="entry name" value="Ser/Thr-sp_prot-phosphatase"/>
</dbReference>
<dbReference type="EnsemblMetazoa" id="PPA14502.1">
    <property type="protein sequence ID" value="PPA14502.1"/>
    <property type="gene ID" value="WBGene00104056"/>
</dbReference>
<dbReference type="CDD" id="cd00144">
    <property type="entry name" value="MPP_PPP_family"/>
    <property type="match status" value="1"/>
</dbReference>
<dbReference type="GO" id="GO:0005737">
    <property type="term" value="C:cytoplasm"/>
    <property type="evidence" value="ECO:0000318"/>
    <property type="project" value="GO_Central"/>
</dbReference>
<feature type="compositionally biased region" description="Basic and acidic residues" evidence="2">
    <location>
        <begin position="8"/>
        <end position="31"/>
    </location>
</feature>
<dbReference type="Pfam" id="PF00149">
    <property type="entry name" value="Metallophos"/>
    <property type="match status" value="1"/>
</dbReference>
<feature type="region of interest" description="Disordered" evidence="2">
    <location>
        <begin position="1"/>
        <end position="31"/>
    </location>
</feature>
<dbReference type="AlphaFoldDB" id="A0A2A6CHI3"/>
<dbReference type="FunFam" id="3.60.21.10:FF:000165">
    <property type="entry name" value="Serine/threonine-protein phosphatase"/>
    <property type="match status" value="1"/>
</dbReference>
<keyword evidence="4" id="KW-1185">Reference proteome</keyword>
<feature type="region of interest" description="Disordered" evidence="2">
    <location>
        <begin position="95"/>
        <end position="149"/>
    </location>
</feature>
<dbReference type="Proteomes" id="UP000005239">
    <property type="component" value="Unassembled WGS sequence"/>
</dbReference>
<evidence type="ECO:0000256" key="1">
    <source>
        <dbReference type="RuleBase" id="RU004273"/>
    </source>
</evidence>
<dbReference type="Gene3D" id="3.60.21.10">
    <property type="match status" value="1"/>
</dbReference>
<dbReference type="InterPro" id="IPR004843">
    <property type="entry name" value="Calcineurin-like_PHP"/>
</dbReference>
<protein>
    <recommendedName>
        <fullName evidence="1">Serine/threonine-protein phosphatase</fullName>
        <ecNumber evidence="1">3.1.3.16</ecNumber>
    </recommendedName>
</protein>
<reference evidence="3" key="2">
    <citation type="submission" date="2022-06" db="UniProtKB">
        <authorList>
            <consortium name="EnsemblMetazoa"/>
        </authorList>
    </citation>
    <scope>IDENTIFICATION</scope>
    <source>
        <strain evidence="3">PS312</strain>
    </source>
</reference>
<evidence type="ECO:0000313" key="3">
    <source>
        <dbReference type="EnsemblMetazoa" id="PPA14502.1"/>
    </source>
</evidence>
<reference evidence="4" key="1">
    <citation type="journal article" date="2008" name="Nat. Genet.">
        <title>The Pristionchus pacificus genome provides a unique perspective on nematode lifestyle and parasitism.</title>
        <authorList>
            <person name="Dieterich C."/>
            <person name="Clifton S.W."/>
            <person name="Schuster L.N."/>
            <person name="Chinwalla A."/>
            <person name="Delehaunty K."/>
            <person name="Dinkelacker I."/>
            <person name="Fulton L."/>
            <person name="Fulton R."/>
            <person name="Godfrey J."/>
            <person name="Minx P."/>
            <person name="Mitreva M."/>
            <person name="Roeseler W."/>
            <person name="Tian H."/>
            <person name="Witte H."/>
            <person name="Yang S.P."/>
            <person name="Wilson R.K."/>
            <person name="Sommer R.J."/>
        </authorList>
    </citation>
    <scope>NUCLEOTIDE SEQUENCE [LARGE SCALE GENOMIC DNA]</scope>
    <source>
        <strain evidence="4">PS312</strain>
    </source>
</reference>
<dbReference type="SMART" id="SM00156">
    <property type="entry name" value="PP2Ac"/>
    <property type="match status" value="1"/>
</dbReference>
<evidence type="ECO:0000256" key="2">
    <source>
        <dbReference type="SAM" id="MobiDB-lite"/>
    </source>
</evidence>
<organism evidence="3 4">
    <name type="scientific">Pristionchus pacificus</name>
    <name type="common">Parasitic nematode worm</name>
    <dbReference type="NCBI Taxonomy" id="54126"/>
    <lineage>
        <taxon>Eukaryota</taxon>
        <taxon>Metazoa</taxon>
        <taxon>Ecdysozoa</taxon>
        <taxon>Nematoda</taxon>
        <taxon>Chromadorea</taxon>
        <taxon>Rhabditida</taxon>
        <taxon>Rhabditina</taxon>
        <taxon>Diplogasteromorpha</taxon>
        <taxon>Diplogasteroidea</taxon>
        <taxon>Neodiplogasteridae</taxon>
        <taxon>Pristionchus</taxon>
    </lineage>
</organism>
<feature type="compositionally biased region" description="Polar residues" evidence="2">
    <location>
        <begin position="59"/>
        <end position="74"/>
    </location>
</feature>
<proteinExistence type="inferred from homology"/>
<evidence type="ECO:0000313" key="4">
    <source>
        <dbReference type="Proteomes" id="UP000005239"/>
    </source>
</evidence>
<feature type="compositionally biased region" description="Low complexity" evidence="2">
    <location>
        <begin position="126"/>
        <end position="139"/>
    </location>
</feature>
<comment type="catalytic activity">
    <reaction evidence="1">
        <text>O-phospho-L-threonyl-[protein] + H2O = L-threonyl-[protein] + phosphate</text>
        <dbReference type="Rhea" id="RHEA:47004"/>
        <dbReference type="Rhea" id="RHEA-COMP:11060"/>
        <dbReference type="Rhea" id="RHEA-COMP:11605"/>
        <dbReference type="ChEBI" id="CHEBI:15377"/>
        <dbReference type="ChEBI" id="CHEBI:30013"/>
        <dbReference type="ChEBI" id="CHEBI:43474"/>
        <dbReference type="ChEBI" id="CHEBI:61977"/>
        <dbReference type="EC" id="3.1.3.16"/>
    </reaction>
</comment>
<comment type="similarity">
    <text evidence="1">Belongs to the PPP phosphatase family.</text>
</comment>
<dbReference type="PANTHER" id="PTHR11668">
    <property type="entry name" value="SERINE/THREONINE PROTEIN PHOSPHATASE"/>
    <property type="match status" value="1"/>
</dbReference>
<dbReference type="OrthoDB" id="442428at2759"/>
<keyword evidence="1" id="KW-0378">Hydrolase</keyword>
<sequence>MPASNVASEEHSSEEPFETSEGRANEGRRRIDSLSNILHPFDSSSLVKSARLISPLTPPSNRMGNTPSDSSSSPGDIWDIWTRDDEEEARLLARRESAGGTGATTGMSSDVVSQTGAEGVTGGGATTEQGFGNAPAATPEEAEEGPEPVLDQCGLDPGDWVEVPQPSRIKETRLTAEEQTRFRGHLARIFSDEAYWGQRLQFDPDDVNEVMEKVIPYLESESMLIQDVPYDIVIVADLHGQLHDLHHIFDIDAKDGKPGWECMKYLFLGDYVDRGRQSLELVMALFCIKMLHPDRIFLLRGNHEFYTANARYGFPLDFHERYTNEETAKYLYFKVNYAFCYLSVAAIVGDTYYCAHAGISPTGFSRALMSRIKKPYLNSQDDIMPHDVMWGDPADGLHGLTFDTDRGTSMWFGYDELAAALDNMDCKAMFRGHTALKTGYQVVGDMCISLFSCVGQSCNKGATAYLDPRGRLTMRVTDIDEERVEWDAMLLRLDGQVPDYRDVKTKFGQLTPADKAAAPAEIIGIKTF</sequence>
<gene>
    <name evidence="3" type="primary">WBGene00104056</name>
</gene>
<dbReference type="PRINTS" id="PR00114">
    <property type="entry name" value="STPHPHTASE"/>
</dbReference>
<dbReference type="GO" id="GO:0005634">
    <property type="term" value="C:nucleus"/>
    <property type="evidence" value="ECO:0000318"/>
    <property type="project" value="GO_Central"/>
</dbReference>
<dbReference type="PROSITE" id="PS00125">
    <property type="entry name" value="SER_THR_PHOSPHATASE"/>
    <property type="match status" value="1"/>
</dbReference>
<dbReference type="PANTHER" id="PTHR11668:SF491">
    <property type="entry name" value="SERINE_THREONINE-PROTEIN PHOSPHATASE"/>
    <property type="match status" value="1"/>
</dbReference>
<dbReference type="InterPro" id="IPR029052">
    <property type="entry name" value="Metallo-depent_PP-like"/>
</dbReference>
<feature type="region of interest" description="Disordered" evidence="2">
    <location>
        <begin position="52"/>
        <end position="78"/>
    </location>
</feature>
<dbReference type="GO" id="GO:0004722">
    <property type="term" value="F:protein serine/threonine phosphatase activity"/>
    <property type="evidence" value="ECO:0000318"/>
    <property type="project" value="GO_Central"/>
</dbReference>